<dbReference type="InterPro" id="IPR001633">
    <property type="entry name" value="EAL_dom"/>
</dbReference>
<feature type="domain" description="PAS" evidence="7">
    <location>
        <begin position="613"/>
        <end position="658"/>
    </location>
</feature>
<dbReference type="OrthoDB" id="9804951at2"/>
<dbReference type="InterPro" id="IPR052155">
    <property type="entry name" value="Biofilm_reg_signaling"/>
</dbReference>
<dbReference type="GO" id="GO:0005886">
    <property type="term" value="C:plasma membrane"/>
    <property type="evidence" value="ECO:0007669"/>
    <property type="project" value="UniProtKB-SubCell"/>
</dbReference>
<dbReference type="InterPro" id="IPR001610">
    <property type="entry name" value="PAC"/>
</dbReference>
<dbReference type="Pfam" id="PF00563">
    <property type="entry name" value="EAL"/>
    <property type="match status" value="1"/>
</dbReference>
<comment type="catalytic activity">
    <reaction evidence="5">
        <text>3',3'-c-di-GMP + H2O = 5'-phosphoguanylyl(3'-&gt;5')guanosine + H(+)</text>
        <dbReference type="Rhea" id="RHEA:24902"/>
        <dbReference type="ChEBI" id="CHEBI:15377"/>
        <dbReference type="ChEBI" id="CHEBI:15378"/>
        <dbReference type="ChEBI" id="CHEBI:58754"/>
        <dbReference type="ChEBI" id="CHEBI:58805"/>
        <dbReference type="EC" id="3.1.4.52"/>
    </reaction>
    <physiologicalReaction direction="left-to-right" evidence="5">
        <dbReference type="Rhea" id="RHEA:24903"/>
    </physiologicalReaction>
</comment>
<dbReference type="InterPro" id="IPR035965">
    <property type="entry name" value="PAS-like_dom_sf"/>
</dbReference>
<dbReference type="InterPro" id="IPR029787">
    <property type="entry name" value="Nucleotide_cyclase"/>
</dbReference>
<dbReference type="InterPro" id="IPR000700">
    <property type="entry name" value="PAS-assoc_C"/>
</dbReference>
<dbReference type="Pfam" id="PF13426">
    <property type="entry name" value="PAS_9"/>
    <property type="match status" value="2"/>
</dbReference>
<dbReference type="PANTHER" id="PTHR44757:SF2">
    <property type="entry name" value="BIOFILM ARCHITECTURE MAINTENANCE PROTEIN MBAA"/>
    <property type="match status" value="1"/>
</dbReference>
<reference evidence="11 12" key="1">
    <citation type="submission" date="2018-07" db="EMBL/GenBank/DDBJ databases">
        <title>Pseudomonas laoshanensis sp. nov., isolated from soil.</title>
        <authorList>
            <person name="Sun J."/>
            <person name="Yu L."/>
            <person name="Wang M."/>
            <person name="Zhang C."/>
        </authorList>
    </citation>
    <scope>NUCLEOTIDE SEQUENCE [LARGE SCALE GENOMIC DNA]</scope>
    <source>
        <strain evidence="11 12">Y22</strain>
    </source>
</reference>
<dbReference type="SMART" id="SM00052">
    <property type="entry name" value="EAL"/>
    <property type="match status" value="1"/>
</dbReference>
<evidence type="ECO:0000256" key="3">
    <source>
        <dbReference type="ARBA" id="ARBA00012282"/>
    </source>
</evidence>
<dbReference type="Proteomes" id="UP000463138">
    <property type="component" value="Unassembled WGS sequence"/>
</dbReference>
<evidence type="ECO:0000256" key="4">
    <source>
        <dbReference type="ARBA" id="ARBA00022636"/>
    </source>
</evidence>
<accession>A0A7V7KW80</accession>
<evidence type="ECO:0000259" key="7">
    <source>
        <dbReference type="PROSITE" id="PS50112"/>
    </source>
</evidence>
<dbReference type="FunFam" id="3.30.70.270:FF:000001">
    <property type="entry name" value="Diguanylate cyclase domain protein"/>
    <property type="match status" value="1"/>
</dbReference>
<dbReference type="Pfam" id="PF00990">
    <property type="entry name" value="GGDEF"/>
    <property type="match status" value="1"/>
</dbReference>
<dbReference type="EC" id="3.1.4.52" evidence="3"/>
<name>A0A7V7KW80_9GAMM</name>
<dbReference type="CDD" id="cd00130">
    <property type="entry name" value="PAS"/>
    <property type="match status" value="3"/>
</dbReference>
<dbReference type="SMART" id="SM00086">
    <property type="entry name" value="PAC"/>
    <property type="match status" value="3"/>
</dbReference>
<organism evidence="11 12">
    <name type="scientific">Halopseudomonas laoshanensis</name>
    <dbReference type="NCBI Taxonomy" id="2268758"/>
    <lineage>
        <taxon>Bacteria</taxon>
        <taxon>Pseudomonadati</taxon>
        <taxon>Pseudomonadota</taxon>
        <taxon>Gammaproteobacteria</taxon>
        <taxon>Pseudomonadales</taxon>
        <taxon>Pseudomonadaceae</taxon>
        <taxon>Halopseudomonas</taxon>
    </lineage>
</organism>
<feature type="domain" description="PAC" evidence="8">
    <location>
        <begin position="822"/>
        <end position="874"/>
    </location>
</feature>
<dbReference type="PROSITE" id="PS50887">
    <property type="entry name" value="GGDEF"/>
    <property type="match status" value="1"/>
</dbReference>
<dbReference type="SUPFAM" id="SSF55785">
    <property type="entry name" value="PYP-like sensor domain (PAS domain)"/>
    <property type="match status" value="3"/>
</dbReference>
<dbReference type="CDD" id="cd01948">
    <property type="entry name" value="EAL"/>
    <property type="match status" value="1"/>
</dbReference>
<dbReference type="InterPro" id="IPR000014">
    <property type="entry name" value="PAS"/>
</dbReference>
<evidence type="ECO:0000256" key="1">
    <source>
        <dbReference type="ARBA" id="ARBA00001946"/>
    </source>
</evidence>
<keyword evidence="6" id="KW-0812">Transmembrane</keyword>
<keyword evidence="6" id="KW-1133">Transmembrane helix</keyword>
<dbReference type="Gene3D" id="3.30.70.270">
    <property type="match status" value="1"/>
</dbReference>
<keyword evidence="12" id="KW-1185">Reference proteome</keyword>
<dbReference type="Gene3D" id="3.30.450.20">
    <property type="entry name" value="PAS domain"/>
    <property type="match status" value="3"/>
</dbReference>
<dbReference type="GO" id="GO:0071111">
    <property type="term" value="F:cyclic-guanylate-specific phosphodiesterase activity"/>
    <property type="evidence" value="ECO:0007669"/>
    <property type="project" value="UniProtKB-EC"/>
</dbReference>
<feature type="domain" description="EAL" evidence="9">
    <location>
        <begin position="1052"/>
        <end position="1306"/>
    </location>
</feature>
<protein>
    <recommendedName>
        <fullName evidence="3">cyclic-guanylate-specific phosphodiesterase</fullName>
        <ecNumber evidence="3">3.1.4.52</ecNumber>
    </recommendedName>
</protein>
<comment type="subcellular location">
    <subcellularLocation>
        <location evidence="2">Cell inner membrane</location>
    </subcellularLocation>
</comment>
<dbReference type="PROSITE" id="PS50112">
    <property type="entry name" value="PAS"/>
    <property type="match status" value="3"/>
</dbReference>
<dbReference type="InterPro" id="IPR000160">
    <property type="entry name" value="GGDEF_dom"/>
</dbReference>
<dbReference type="GO" id="GO:0071732">
    <property type="term" value="P:cellular response to nitric oxide"/>
    <property type="evidence" value="ECO:0007669"/>
    <property type="project" value="UniProtKB-ARBA"/>
</dbReference>
<dbReference type="SMART" id="SM00267">
    <property type="entry name" value="GGDEF"/>
    <property type="match status" value="1"/>
</dbReference>
<comment type="caution">
    <text evidence="11">The sequence shown here is derived from an EMBL/GenBank/DDBJ whole genome shotgun (WGS) entry which is preliminary data.</text>
</comment>
<dbReference type="EMBL" id="QOVF01000002">
    <property type="protein sequence ID" value="KAA0694908.1"/>
    <property type="molecule type" value="Genomic_DNA"/>
</dbReference>
<sequence>MLGNQIAFSQVSSLNNNKNSNVQPPLDSSTASQVTHAAGAGWQSTGAGFLLIAVAGLLLTGLMVWQAAQDYRLLRLQHQIQVEESVWLTASQIALNLEVKSAALSQLLDQMYEKSPEAALQAVEALLPGLRNLTQVSPEIPYLQDTAPTWMPSVRDLSVSGQAFAIDSDPRSGSLLWVVDSRRPGYAWVLEVDDRDISGLVSAQPAQGYVWLLEDAGHARVLARQQEGSLVYLDNKAMTAQERSQVVVSAPVAGSLWQVRGLVEPDYYVQQLGQVIRFKVLVVVGFVAVLLLVAWILARMRRANRRLLASNYASSRAVEDTERRYQDVFQGVGIALCQLNLAGLRDRLIREGITSRETLDAWLEKHPAEHSELLDCVTVVDANQVTLDLLALDSMRGLERMLHRPDRIRRDTARYRLIQAVLERQPRLEMETPLRSSTGAARYVWVIMRLPERVEDYHAVTMSISDITSRRRVELSMVERERFWAGVVKAVPDIVFIKDMPRQKFVYSNRSLAQMLGYADDDPQVQAEDYRDRLLHPDDLESMLINRNLQQVLPDEKVQEARLRWRHRDGSWHWFSLRVKVLSRLPNGRVKQLIGVIRDVTVQSESTEQLKTSEQRYRLLAENISDVIWSTDSSFHLNYISPSVKPLLGYDPDDLIRRGFTDIVAGDEYSRFMGQVLKYLAPLVGVPEETARLQKEGFYREITFDCITAEGRKCPTELRLSLMWGAQGEFLGLLGIARDITEQRRTENRLRMAATVFENTTGAILVTDPAGYVVQVNENFSQITGFSAEEILDHTPRLLESTVHDERFYPGILRTLREQGRWEGEIWLRRKSGEQFPAWTGITAVQDNEGDLVSYVCFFVDISERKASEARIESLAYYDALTGLANRTLFQDRLRTALQLAERREEWVAVLFLDLDRFKPINDTLGHAAGDAMLKEVARRLRECVRDSDTVARMGGDEFTMLLGGLTDREAAMGAGIHVAEKILTALAPAFCLQEREFFISASIGLALYPQDGLEVSSLLKNADTAMYHAKGAGKDTFQFYQADMNARALERLSLEGDLRRALQDDVLTLHYQPQFDCASRRLTGAEALLRWQHPVHGAISPAVFIPMAEEIGLVGVLGEWVIDRACRQMAEWRDAGHLLPRLAINLSARQFTEGRLAEQVGKVLKRYAIDPATIELELTESVLLHDVEETMQTLAALKQLGVEIAVDDFGTGYSSLNYLKDFPIDTLKIDRSFIQAMHAGNRDTRLAKAIVALGRSLQLRVIAEGVETLEQLGLLVGFGCDEVQGYLLGRPVPADTLLADHLLPRMSAD</sequence>
<dbReference type="PROSITE" id="PS50883">
    <property type="entry name" value="EAL"/>
    <property type="match status" value="1"/>
</dbReference>
<feature type="transmembrane region" description="Helical" evidence="6">
    <location>
        <begin position="46"/>
        <end position="65"/>
    </location>
</feature>
<dbReference type="NCBIfam" id="TIGR00254">
    <property type="entry name" value="GGDEF"/>
    <property type="match status" value="1"/>
</dbReference>
<dbReference type="PROSITE" id="PS50113">
    <property type="entry name" value="PAC"/>
    <property type="match status" value="3"/>
</dbReference>
<dbReference type="FunFam" id="3.20.20.450:FF:000001">
    <property type="entry name" value="Cyclic di-GMP phosphodiesterase yahA"/>
    <property type="match status" value="1"/>
</dbReference>
<dbReference type="SUPFAM" id="SSF141868">
    <property type="entry name" value="EAL domain-like"/>
    <property type="match status" value="1"/>
</dbReference>
<dbReference type="SMART" id="SM00091">
    <property type="entry name" value="PAS"/>
    <property type="match status" value="3"/>
</dbReference>
<dbReference type="NCBIfam" id="TIGR00229">
    <property type="entry name" value="sensory_box"/>
    <property type="match status" value="3"/>
</dbReference>
<evidence type="ECO:0000313" key="12">
    <source>
        <dbReference type="Proteomes" id="UP000463138"/>
    </source>
</evidence>
<keyword evidence="4" id="KW-0973">c-di-GMP</keyword>
<dbReference type="PANTHER" id="PTHR44757">
    <property type="entry name" value="DIGUANYLATE CYCLASE DGCP"/>
    <property type="match status" value="1"/>
</dbReference>
<proteinExistence type="predicted"/>
<dbReference type="InterPro" id="IPR035919">
    <property type="entry name" value="EAL_sf"/>
</dbReference>
<gene>
    <name evidence="11" type="ORF">DT594_08515</name>
</gene>
<dbReference type="CDD" id="cd01949">
    <property type="entry name" value="GGDEF"/>
    <property type="match status" value="1"/>
</dbReference>
<evidence type="ECO:0000259" key="10">
    <source>
        <dbReference type="PROSITE" id="PS50887"/>
    </source>
</evidence>
<feature type="domain" description="PAS" evidence="7">
    <location>
        <begin position="480"/>
        <end position="556"/>
    </location>
</feature>
<feature type="domain" description="PAC" evidence="8">
    <location>
        <begin position="700"/>
        <end position="752"/>
    </location>
</feature>
<evidence type="ECO:0000256" key="5">
    <source>
        <dbReference type="ARBA" id="ARBA00051114"/>
    </source>
</evidence>
<dbReference type="Gene3D" id="3.20.20.450">
    <property type="entry name" value="EAL domain"/>
    <property type="match status" value="1"/>
</dbReference>
<evidence type="ECO:0000313" key="11">
    <source>
        <dbReference type="EMBL" id="KAA0694908.1"/>
    </source>
</evidence>
<dbReference type="SUPFAM" id="SSF55073">
    <property type="entry name" value="Nucleotide cyclase"/>
    <property type="match status" value="1"/>
</dbReference>
<feature type="domain" description="PAC" evidence="8">
    <location>
        <begin position="559"/>
        <end position="612"/>
    </location>
</feature>
<evidence type="ECO:0000259" key="8">
    <source>
        <dbReference type="PROSITE" id="PS50113"/>
    </source>
</evidence>
<keyword evidence="6" id="KW-0472">Membrane</keyword>
<evidence type="ECO:0000256" key="2">
    <source>
        <dbReference type="ARBA" id="ARBA00004533"/>
    </source>
</evidence>
<feature type="domain" description="PAS" evidence="7">
    <location>
        <begin position="749"/>
        <end position="806"/>
    </location>
</feature>
<feature type="domain" description="GGDEF" evidence="10">
    <location>
        <begin position="906"/>
        <end position="1043"/>
    </location>
</feature>
<dbReference type="InterPro" id="IPR013655">
    <property type="entry name" value="PAS_fold_3"/>
</dbReference>
<dbReference type="Pfam" id="PF08447">
    <property type="entry name" value="PAS_3"/>
    <property type="match status" value="1"/>
</dbReference>
<dbReference type="InterPro" id="IPR043128">
    <property type="entry name" value="Rev_trsase/Diguanyl_cyclase"/>
</dbReference>
<evidence type="ECO:0000259" key="9">
    <source>
        <dbReference type="PROSITE" id="PS50883"/>
    </source>
</evidence>
<evidence type="ECO:0000256" key="6">
    <source>
        <dbReference type="SAM" id="Phobius"/>
    </source>
</evidence>
<feature type="transmembrane region" description="Helical" evidence="6">
    <location>
        <begin position="280"/>
        <end position="298"/>
    </location>
</feature>
<comment type="cofactor">
    <cofactor evidence="1">
        <name>Mg(2+)</name>
        <dbReference type="ChEBI" id="CHEBI:18420"/>
    </cofactor>
</comment>